<evidence type="ECO:0000256" key="1">
    <source>
        <dbReference type="SAM" id="MobiDB-lite"/>
    </source>
</evidence>
<dbReference type="AlphaFoldDB" id="A0AAD9N591"/>
<dbReference type="Proteomes" id="UP001208570">
    <property type="component" value="Unassembled WGS sequence"/>
</dbReference>
<feature type="region of interest" description="Disordered" evidence="1">
    <location>
        <begin position="272"/>
        <end position="315"/>
    </location>
</feature>
<accession>A0AAD9N591</accession>
<gene>
    <name evidence="2" type="ORF">LSH36_238g02032</name>
</gene>
<keyword evidence="3" id="KW-1185">Reference proteome</keyword>
<feature type="compositionally biased region" description="Basic and acidic residues" evidence="1">
    <location>
        <begin position="285"/>
        <end position="300"/>
    </location>
</feature>
<sequence length="343" mass="37972">MECENKNAVNMLNFLKERLTRLKKSTDKERRSSPKCEDRSMHRSLPVRYHLCKQCHDQRFDSKHGRPCLDCSPAAHRSGCRTMATAADPGQPCHVCKHRSTRNKQHLVIEGGVFPVVQTNGCIPGSMGRDRRNDGACFEGGRVCVENGRVTLSDGLTCSVVVKAHANTGMACMMNHENGRATLNTYRSDAAGQTLQKINGRPNNGHQRSHLNDGRCHGGQMTLKNGAVCIKTGDRAKQVECCQTACRCQGNITTTAAATSGVTPNVDKCKTSVLSSGTKTKSHKSLTDRQESKQNRDQRSRFAGKNASKRKEKAKWRNDMGKIWRGYNSNGLLDMAITLDLRR</sequence>
<dbReference type="EMBL" id="JAODUP010000238">
    <property type="protein sequence ID" value="KAK2155501.1"/>
    <property type="molecule type" value="Genomic_DNA"/>
</dbReference>
<name>A0AAD9N591_9ANNE</name>
<reference evidence="2" key="1">
    <citation type="journal article" date="2023" name="Mol. Biol. Evol.">
        <title>Third-Generation Sequencing Reveals the Adaptive Role of the Epigenome in Three Deep-Sea Polychaetes.</title>
        <authorList>
            <person name="Perez M."/>
            <person name="Aroh O."/>
            <person name="Sun Y."/>
            <person name="Lan Y."/>
            <person name="Juniper S.K."/>
            <person name="Young C.R."/>
            <person name="Angers B."/>
            <person name="Qian P.Y."/>
        </authorList>
    </citation>
    <scope>NUCLEOTIDE SEQUENCE</scope>
    <source>
        <strain evidence="2">P08H-3</strain>
    </source>
</reference>
<evidence type="ECO:0000313" key="2">
    <source>
        <dbReference type="EMBL" id="KAK2155501.1"/>
    </source>
</evidence>
<proteinExistence type="predicted"/>
<comment type="caution">
    <text evidence="2">The sequence shown here is derived from an EMBL/GenBank/DDBJ whole genome shotgun (WGS) entry which is preliminary data.</text>
</comment>
<organism evidence="2 3">
    <name type="scientific">Paralvinella palmiformis</name>
    <dbReference type="NCBI Taxonomy" id="53620"/>
    <lineage>
        <taxon>Eukaryota</taxon>
        <taxon>Metazoa</taxon>
        <taxon>Spiralia</taxon>
        <taxon>Lophotrochozoa</taxon>
        <taxon>Annelida</taxon>
        <taxon>Polychaeta</taxon>
        <taxon>Sedentaria</taxon>
        <taxon>Canalipalpata</taxon>
        <taxon>Terebellida</taxon>
        <taxon>Terebelliformia</taxon>
        <taxon>Alvinellidae</taxon>
        <taxon>Paralvinella</taxon>
    </lineage>
</organism>
<protein>
    <submittedName>
        <fullName evidence="2">Uncharacterized protein</fullName>
    </submittedName>
</protein>
<evidence type="ECO:0000313" key="3">
    <source>
        <dbReference type="Proteomes" id="UP001208570"/>
    </source>
</evidence>